<feature type="region of interest" description="Disordered" evidence="1">
    <location>
        <begin position="231"/>
        <end position="250"/>
    </location>
</feature>
<name>A0A7S4JEY4_9STRA</name>
<feature type="region of interest" description="Disordered" evidence="1">
    <location>
        <begin position="790"/>
        <end position="861"/>
    </location>
</feature>
<feature type="region of interest" description="Disordered" evidence="1">
    <location>
        <begin position="137"/>
        <end position="161"/>
    </location>
</feature>
<keyword evidence="2" id="KW-0472">Membrane</keyword>
<evidence type="ECO:0000256" key="1">
    <source>
        <dbReference type="SAM" id="MobiDB-lite"/>
    </source>
</evidence>
<feature type="compositionally biased region" description="Low complexity" evidence="1">
    <location>
        <begin position="745"/>
        <end position="760"/>
    </location>
</feature>
<feature type="compositionally biased region" description="Basic and acidic residues" evidence="1">
    <location>
        <begin position="458"/>
        <end position="484"/>
    </location>
</feature>
<feature type="region of interest" description="Disordered" evidence="1">
    <location>
        <begin position="698"/>
        <end position="765"/>
    </location>
</feature>
<feature type="region of interest" description="Disordered" evidence="1">
    <location>
        <begin position="74"/>
        <end position="118"/>
    </location>
</feature>
<feature type="compositionally biased region" description="Polar residues" evidence="1">
    <location>
        <begin position="726"/>
        <end position="743"/>
    </location>
</feature>
<evidence type="ECO:0000256" key="2">
    <source>
        <dbReference type="SAM" id="Phobius"/>
    </source>
</evidence>
<keyword evidence="2" id="KW-1133">Transmembrane helix</keyword>
<keyword evidence="2" id="KW-0812">Transmembrane</keyword>
<feature type="compositionally biased region" description="Polar residues" evidence="1">
    <location>
        <begin position="142"/>
        <end position="161"/>
    </location>
</feature>
<feature type="compositionally biased region" description="Basic and acidic residues" evidence="1">
    <location>
        <begin position="389"/>
        <end position="404"/>
    </location>
</feature>
<sequence length="861" mass="93513">MSISSLSQEHSSCASLSSSLSSPTTKPSHFWTHDEETYTRDRTPSPRNSADKGVSLPEAGLAALPGANDVLEVTTKRSQLAPQAPSCSSSISSQRDDDDDYYSSPSQHDSSSEDDRPRLMEARRDALLRRPDVRAFLGGDTVSGTSPLTDGQRQATTTTRQSKSGCRFFLSSLSSSDRLHHSSSHTCKDDNKEEFRVGFGEDGDVSLPEVGWAALLGRSDVRAFLKGAAAPKRGAPPALQPPGATGIETPPKIQRKMIGVPWDSSRFSISSGETRWEIRKKRAIESAKTQASRSKKTRWRSSLMNKALALYESDRHGCGEVNNKSGEKSLESRWKHGRESTSCCKLDGSSNIPTMVKILQDWKSLTSRNLLSDNEPVPLVDMISNDSENSEKVEDGDNKSDTYRPPKNLASSRDQSIHSMDLAEIFATVNESSPDLTPLMSMKLLSECVASASSAMKYDADSPPRMNGEKTEMRAERLDDRPKIPGDSLDSESSRHIDNLDEVRKSQLVAIHLFTSRYPQIERTVCSEDSAVIAHLEKEEAQQVIELTPNLNESASRVASIPHTLAGCAEKEVSFAFSLSDSLDTGGDSRLEEVVIFASLGGGGGFWNCLSKAFLHWDNSKTSHHYSSCSCSPKILRCMIVFSATITILVSALAIAFAVGRLRNPHGCFLRMGHCGQEEGVVASSLEEDLKGRTWVTPAAQTTTLPPPPPPKNVGGENSESKAKTGEQQSANISMKGTSTLPAQTVPTSVPSTTTSGGTTRQSEQQLVHTVATSLTLNPLDEFIDEKSEGVEIGPNDSDDLNACSDGCAHGFSAEDGGDENGGDDESEYRDDEINSKSKNVDAEERHRKHRPEYDAGHLLV</sequence>
<protein>
    <recommendedName>
        <fullName evidence="4">Transmembrane protein</fullName>
    </recommendedName>
</protein>
<evidence type="ECO:0008006" key="4">
    <source>
        <dbReference type="Google" id="ProtNLM"/>
    </source>
</evidence>
<dbReference type="EMBL" id="HBKQ01039224">
    <property type="protein sequence ID" value="CAE2261518.1"/>
    <property type="molecule type" value="Transcribed_RNA"/>
</dbReference>
<reference evidence="3" key="1">
    <citation type="submission" date="2021-01" db="EMBL/GenBank/DDBJ databases">
        <authorList>
            <person name="Corre E."/>
            <person name="Pelletier E."/>
            <person name="Niang G."/>
            <person name="Scheremetjew M."/>
            <person name="Finn R."/>
            <person name="Kale V."/>
            <person name="Holt S."/>
            <person name="Cochrane G."/>
            <person name="Meng A."/>
            <person name="Brown T."/>
            <person name="Cohen L."/>
        </authorList>
    </citation>
    <scope>NUCLEOTIDE SEQUENCE</scope>
    <source>
        <strain evidence="3">Isolate 1302-5</strain>
    </source>
</reference>
<proteinExistence type="predicted"/>
<dbReference type="AlphaFoldDB" id="A0A7S4JEY4"/>
<organism evidence="3">
    <name type="scientific">Odontella aurita</name>
    <dbReference type="NCBI Taxonomy" id="265563"/>
    <lineage>
        <taxon>Eukaryota</taxon>
        <taxon>Sar</taxon>
        <taxon>Stramenopiles</taxon>
        <taxon>Ochrophyta</taxon>
        <taxon>Bacillariophyta</taxon>
        <taxon>Mediophyceae</taxon>
        <taxon>Biddulphiophycidae</taxon>
        <taxon>Eupodiscales</taxon>
        <taxon>Odontellaceae</taxon>
        <taxon>Odontella</taxon>
    </lineage>
</organism>
<accession>A0A7S4JEY4</accession>
<feature type="region of interest" description="Disordered" evidence="1">
    <location>
        <begin position="456"/>
        <end position="494"/>
    </location>
</feature>
<evidence type="ECO:0000313" key="3">
    <source>
        <dbReference type="EMBL" id="CAE2261518.1"/>
    </source>
</evidence>
<gene>
    <name evidence="3" type="ORF">OAUR00152_LOCUS27080</name>
</gene>
<feature type="region of interest" description="Disordered" evidence="1">
    <location>
        <begin position="377"/>
        <end position="416"/>
    </location>
</feature>
<feature type="compositionally biased region" description="Acidic residues" evidence="1">
    <location>
        <begin position="816"/>
        <end position="831"/>
    </location>
</feature>
<feature type="transmembrane region" description="Helical" evidence="2">
    <location>
        <begin position="639"/>
        <end position="662"/>
    </location>
</feature>
<feature type="compositionally biased region" description="Low complexity" evidence="1">
    <location>
        <begin position="1"/>
        <end position="22"/>
    </location>
</feature>
<feature type="compositionally biased region" description="Basic and acidic residues" evidence="1">
    <location>
        <begin position="31"/>
        <end position="44"/>
    </location>
</feature>
<feature type="compositionally biased region" description="Basic and acidic residues" evidence="1">
    <location>
        <begin position="832"/>
        <end position="861"/>
    </location>
</feature>
<feature type="region of interest" description="Disordered" evidence="1">
    <location>
        <begin position="1"/>
        <end position="61"/>
    </location>
</feature>